<protein>
    <recommendedName>
        <fullName evidence="4">DUF4434 domain-containing protein</fullName>
    </recommendedName>
</protein>
<evidence type="ECO:0000313" key="3">
    <source>
        <dbReference type="Proteomes" id="UP000245629"/>
    </source>
</evidence>
<evidence type="ECO:0000313" key="2">
    <source>
        <dbReference type="EMBL" id="AWK88134.1"/>
    </source>
</evidence>
<feature type="chain" id="PRO_5015721442" description="DUF4434 domain-containing protein" evidence="1">
    <location>
        <begin position="21"/>
        <end position="307"/>
    </location>
</feature>
<dbReference type="InterPro" id="IPR006311">
    <property type="entry name" value="TAT_signal"/>
</dbReference>
<name>A0A2S2CUD9_9PROT</name>
<reference evidence="3" key="1">
    <citation type="submission" date="2018-05" db="EMBL/GenBank/DDBJ databases">
        <title>Azospirillum thermophila sp. nov., a novel isolated from hot spring.</title>
        <authorList>
            <person name="Zhao Z."/>
        </authorList>
    </citation>
    <scope>NUCLEOTIDE SEQUENCE [LARGE SCALE GENOMIC DNA]</scope>
    <source>
        <strain evidence="3">CFH 70021</strain>
    </source>
</reference>
<organism evidence="2 3">
    <name type="scientific">Azospirillum thermophilum</name>
    <dbReference type="NCBI Taxonomy" id="2202148"/>
    <lineage>
        <taxon>Bacteria</taxon>
        <taxon>Pseudomonadati</taxon>
        <taxon>Pseudomonadota</taxon>
        <taxon>Alphaproteobacteria</taxon>
        <taxon>Rhodospirillales</taxon>
        <taxon>Azospirillaceae</taxon>
        <taxon>Azospirillum</taxon>
    </lineage>
</organism>
<keyword evidence="3" id="KW-1185">Reference proteome</keyword>
<evidence type="ECO:0000256" key="1">
    <source>
        <dbReference type="SAM" id="SignalP"/>
    </source>
</evidence>
<dbReference type="KEGG" id="azz:DEW08_18580"/>
<accession>A0A2S2CUD9</accession>
<evidence type="ECO:0008006" key="4">
    <source>
        <dbReference type="Google" id="ProtNLM"/>
    </source>
</evidence>
<feature type="signal peptide" evidence="1">
    <location>
        <begin position="1"/>
        <end position="20"/>
    </location>
</feature>
<gene>
    <name evidence="2" type="ORF">DEW08_18580</name>
</gene>
<dbReference type="EMBL" id="CP029354">
    <property type="protein sequence ID" value="AWK88134.1"/>
    <property type="molecule type" value="Genomic_DNA"/>
</dbReference>
<keyword evidence="1" id="KW-0732">Signal</keyword>
<sequence length="307" mass="31417">MTLSRRTLMAAPLAAAAALAAGDPGRAGAAAAGTAGDNALWIWNTGRADWPRVAGTMRREGFGTAYLSIPPADRAGMTGPALDAALATFAGRGITVLLVGGDPGWADGRAQPPALAELLRLAAAARGVAGVQLDIEPYTLPLWKSGAEGRARIAAALADRLAEARGALSGSGKRLGMVLHPAFANAPGAGRGNAGLGNSGLDTLADAVAALSDELVVMAYRNRPDATERFAARLLASLDAAPKPWRFGVTVQGGPEQATISYADAPYQRVKDDMAALDTLARARPAGAQYRGVAVHAWASLAPKLER</sequence>
<dbReference type="AlphaFoldDB" id="A0A2S2CUD9"/>
<dbReference type="Proteomes" id="UP000245629">
    <property type="component" value="Chromosome 3"/>
</dbReference>
<dbReference type="PROSITE" id="PS51318">
    <property type="entry name" value="TAT"/>
    <property type="match status" value="1"/>
</dbReference>
<proteinExistence type="predicted"/>
<dbReference type="RefSeq" id="WP_109330084.1">
    <property type="nucleotide sequence ID" value="NZ_CP029354.1"/>
</dbReference>